<feature type="compositionally biased region" description="Pro residues" evidence="1">
    <location>
        <begin position="225"/>
        <end position="237"/>
    </location>
</feature>
<keyword evidence="2" id="KW-0472">Membrane</keyword>
<gene>
    <name evidence="3" type="ORF">IRI77_33470</name>
</gene>
<evidence type="ECO:0000313" key="4">
    <source>
        <dbReference type="Proteomes" id="UP000593892"/>
    </source>
</evidence>
<keyword evidence="2" id="KW-0812">Transmembrane</keyword>
<evidence type="ECO:0000256" key="2">
    <source>
        <dbReference type="SAM" id="Phobius"/>
    </source>
</evidence>
<dbReference type="EMBL" id="CP063849">
    <property type="protein sequence ID" value="QOY87609.1"/>
    <property type="molecule type" value="Genomic_DNA"/>
</dbReference>
<evidence type="ECO:0000256" key="1">
    <source>
        <dbReference type="SAM" id="MobiDB-lite"/>
    </source>
</evidence>
<dbReference type="Proteomes" id="UP000593892">
    <property type="component" value="Chromosome"/>
</dbReference>
<dbReference type="RefSeq" id="WP_194449276.1">
    <property type="nucleotide sequence ID" value="NZ_CP063849.1"/>
</dbReference>
<sequence>MSFYSRYELVKLVRNGEPKSFQAREIQTGRNVLLHLWGMGDDSRRSPLLLHLRDQMRLDPTTLMGVVVEVQEAAEPPYVVTTFDENFTNLEQWINTRLHGGNDEPTAVSLAASPQPPPLPVVPPPVPSAPAPQPPRAEPGEFTRMFAGSPAQSPAPPPAPKAEPGEFTRLFDSAQPAAQPPAVPPVGFQPAAPVTPAQPIAPPAAAHTPGEFTRMFGGAVAQPASPVPQPPFQPEPATPQAQPQPQYRPLVNEPPRPPVPQPPAYRPPAGQSPLQPPPPPPRSDEGDFAKFFGSPLGASSLPVEEIERGVVAPPPSDPASRPFSGPSDFTIQFGKDQHGLPAQGSTPAPPAHSPIPAGATGLFSGSDRPGSMPLAQTARPAGPSEFTRVLQGPHLQQSGDMAPAPPFNSAPMPGAVPLPPPPKKNNLLGILVAVLSFLLILLLITVVVLVFKR</sequence>
<name>A0A7S7SJU2_PALFE</name>
<feature type="compositionally biased region" description="Low complexity" evidence="1">
    <location>
        <begin position="185"/>
        <end position="209"/>
    </location>
</feature>
<feature type="compositionally biased region" description="Pro residues" evidence="1">
    <location>
        <begin position="114"/>
        <end position="137"/>
    </location>
</feature>
<feature type="compositionally biased region" description="Pro residues" evidence="1">
    <location>
        <begin position="403"/>
        <end position="418"/>
    </location>
</feature>
<keyword evidence="2" id="KW-1133">Transmembrane helix</keyword>
<proteinExistence type="predicted"/>
<keyword evidence="4" id="KW-1185">Reference proteome</keyword>
<reference evidence="3 4" key="1">
    <citation type="submission" date="2020-10" db="EMBL/GenBank/DDBJ databases">
        <title>Complete genome sequence of Paludibaculum fermentans P105T, a facultatively anaerobic acidobacterium capable of dissimilatory Fe(III) reduction.</title>
        <authorList>
            <person name="Dedysh S.N."/>
            <person name="Beletsky A.V."/>
            <person name="Kulichevskaya I.S."/>
            <person name="Mardanov A.V."/>
            <person name="Ravin N.V."/>
        </authorList>
    </citation>
    <scope>NUCLEOTIDE SEQUENCE [LARGE SCALE GENOMIC DNA]</scope>
    <source>
        <strain evidence="3 4">P105</strain>
    </source>
</reference>
<organism evidence="3 4">
    <name type="scientific">Paludibaculum fermentans</name>
    <dbReference type="NCBI Taxonomy" id="1473598"/>
    <lineage>
        <taxon>Bacteria</taxon>
        <taxon>Pseudomonadati</taxon>
        <taxon>Acidobacteriota</taxon>
        <taxon>Terriglobia</taxon>
        <taxon>Bryobacterales</taxon>
        <taxon>Bryobacteraceae</taxon>
        <taxon>Paludibaculum</taxon>
    </lineage>
</organism>
<feature type="compositionally biased region" description="Pro residues" evidence="1">
    <location>
        <begin position="252"/>
        <end position="266"/>
    </location>
</feature>
<evidence type="ECO:0000313" key="3">
    <source>
        <dbReference type="EMBL" id="QOY87609.1"/>
    </source>
</evidence>
<feature type="compositionally biased region" description="Low complexity" evidence="1">
    <location>
        <begin position="238"/>
        <end position="251"/>
    </location>
</feature>
<protein>
    <submittedName>
        <fullName evidence="3">Uncharacterized protein</fullName>
    </submittedName>
</protein>
<feature type="region of interest" description="Disordered" evidence="1">
    <location>
        <begin position="98"/>
        <end position="418"/>
    </location>
</feature>
<feature type="transmembrane region" description="Helical" evidence="2">
    <location>
        <begin position="427"/>
        <end position="451"/>
    </location>
</feature>
<accession>A0A7S7SJU2</accession>
<dbReference type="KEGG" id="pfer:IRI77_33470"/>
<dbReference type="AlphaFoldDB" id="A0A7S7SJU2"/>